<dbReference type="InterPro" id="IPR011006">
    <property type="entry name" value="CheY-like_superfamily"/>
</dbReference>
<accession>A0ABW2Z9W0</accession>
<dbReference type="Gene3D" id="3.40.50.2300">
    <property type="match status" value="1"/>
</dbReference>
<feature type="modified residue" description="4-aspartylphosphate" evidence="2">
    <location>
        <position position="63"/>
    </location>
</feature>
<reference evidence="5" key="1">
    <citation type="journal article" date="2019" name="Int. J. Syst. Evol. Microbiol.">
        <title>The Global Catalogue of Microorganisms (GCM) 10K type strain sequencing project: providing services to taxonomists for standard genome sequencing and annotation.</title>
        <authorList>
            <consortium name="The Broad Institute Genomics Platform"/>
            <consortium name="The Broad Institute Genome Sequencing Center for Infectious Disease"/>
            <person name="Wu L."/>
            <person name="Ma J."/>
        </authorList>
    </citation>
    <scope>NUCLEOTIDE SEQUENCE [LARGE SCALE GENOMIC DNA]</scope>
    <source>
        <strain evidence="5">CCUG 60022</strain>
    </source>
</reference>
<dbReference type="Proteomes" id="UP001597032">
    <property type="component" value="Unassembled WGS sequence"/>
</dbReference>
<dbReference type="InterPro" id="IPR050595">
    <property type="entry name" value="Bact_response_regulator"/>
</dbReference>
<evidence type="ECO:0000313" key="5">
    <source>
        <dbReference type="Proteomes" id="UP001597032"/>
    </source>
</evidence>
<evidence type="ECO:0000313" key="4">
    <source>
        <dbReference type="EMBL" id="MFD0761654.1"/>
    </source>
</evidence>
<evidence type="ECO:0000259" key="3">
    <source>
        <dbReference type="PROSITE" id="PS50110"/>
    </source>
</evidence>
<dbReference type="PROSITE" id="PS50110">
    <property type="entry name" value="RESPONSE_REGULATORY"/>
    <property type="match status" value="1"/>
</dbReference>
<feature type="domain" description="Response regulatory" evidence="3">
    <location>
        <begin position="6"/>
        <end position="135"/>
    </location>
</feature>
<sequence length="222" mass="25503">MMNKYNVLIIDDHPIIADAYKSAFEFISAENKNINFKILIANNCDKALDLIQEVNQLDIVFLDISLPPSTDGNFLSGEDLGIRIKELQPKCKIIVATTFNDNYRIQAILKNVNPNGFLIKNDIDKEELIASIKTVMEDSPYYSKSVLELFRKQATVNYKLDKIDRQLLYEMSIGTKMKDLPKLIPMSMAGLEKRKKHLKDIFKVKDNDDRELILKAKEKGFI</sequence>
<protein>
    <submittedName>
        <fullName evidence="4">Response regulator</fullName>
    </submittedName>
</protein>
<dbReference type="PANTHER" id="PTHR44591">
    <property type="entry name" value="STRESS RESPONSE REGULATOR PROTEIN 1"/>
    <property type="match status" value="1"/>
</dbReference>
<dbReference type="SMART" id="SM00448">
    <property type="entry name" value="REC"/>
    <property type="match status" value="1"/>
</dbReference>
<dbReference type="PANTHER" id="PTHR44591:SF3">
    <property type="entry name" value="RESPONSE REGULATORY DOMAIN-CONTAINING PROTEIN"/>
    <property type="match status" value="1"/>
</dbReference>
<dbReference type="RefSeq" id="WP_298262680.1">
    <property type="nucleotide sequence ID" value="NZ_JBHTIC010000006.1"/>
</dbReference>
<evidence type="ECO:0000256" key="1">
    <source>
        <dbReference type="ARBA" id="ARBA00022553"/>
    </source>
</evidence>
<dbReference type="Pfam" id="PF00072">
    <property type="entry name" value="Response_reg"/>
    <property type="match status" value="1"/>
</dbReference>
<dbReference type="EMBL" id="JBHTIC010000006">
    <property type="protein sequence ID" value="MFD0761654.1"/>
    <property type="molecule type" value="Genomic_DNA"/>
</dbReference>
<dbReference type="CDD" id="cd17535">
    <property type="entry name" value="REC_NarL-like"/>
    <property type="match status" value="1"/>
</dbReference>
<gene>
    <name evidence="4" type="ORF">ACFQZW_06130</name>
</gene>
<dbReference type="InterPro" id="IPR058245">
    <property type="entry name" value="NreC/VraR/RcsB-like_REC"/>
</dbReference>
<organism evidence="4 5">
    <name type="scientific">Lutibacter aestuarii</name>
    <dbReference type="NCBI Taxonomy" id="861111"/>
    <lineage>
        <taxon>Bacteria</taxon>
        <taxon>Pseudomonadati</taxon>
        <taxon>Bacteroidota</taxon>
        <taxon>Flavobacteriia</taxon>
        <taxon>Flavobacteriales</taxon>
        <taxon>Flavobacteriaceae</taxon>
        <taxon>Lutibacter</taxon>
    </lineage>
</organism>
<keyword evidence="5" id="KW-1185">Reference proteome</keyword>
<dbReference type="InterPro" id="IPR001789">
    <property type="entry name" value="Sig_transdc_resp-reg_receiver"/>
</dbReference>
<evidence type="ECO:0000256" key="2">
    <source>
        <dbReference type="PROSITE-ProRule" id="PRU00169"/>
    </source>
</evidence>
<name>A0ABW2Z9W0_9FLAO</name>
<proteinExistence type="predicted"/>
<keyword evidence="1 2" id="KW-0597">Phosphoprotein</keyword>
<comment type="caution">
    <text evidence="4">The sequence shown here is derived from an EMBL/GenBank/DDBJ whole genome shotgun (WGS) entry which is preliminary data.</text>
</comment>
<dbReference type="SUPFAM" id="SSF52172">
    <property type="entry name" value="CheY-like"/>
    <property type="match status" value="1"/>
</dbReference>